<dbReference type="FunFam" id="2.40.30.170:FF:000010">
    <property type="entry name" value="Efflux RND transporter periplasmic adaptor subunit"/>
    <property type="match status" value="1"/>
</dbReference>
<accession>A0A7W8MAH0</accession>
<dbReference type="GO" id="GO:0022857">
    <property type="term" value="F:transmembrane transporter activity"/>
    <property type="evidence" value="ECO:0007669"/>
    <property type="project" value="InterPro"/>
</dbReference>
<dbReference type="RefSeq" id="WP_183969808.1">
    <property type="nucleotide sequence ID" value="NZ_BAABEW010000024.1"/>
</dbReference>
<comment type="caution">
    <text evidence="6">The sequence shown here is derived from an EMBL/GenBank/DDBJ whole genome shotgun (WGS) entry which is preliminary data.</text>
</comment>
<gene>
    <name evidence="6" type="ORF">HNQ70_003383</name>
</gene>
<dbReference type="EMBL" id="JACHGB010000006">
    <property type="protein sequence ID" value="MBB5273355.1"/>
    <property type="molecule type" value="Genomic_DNA"/>
</dbReference>
<comment type="similarity">
    <text evidence="1">Belongs to the membrane fusion protein (MFP) (TC 8.A.1) family.</text>
</comment>
<keyword evidence="7" id="KW-1185">Reference proteome</keyword>
<keyword evidence="3" id="KW-0732">Signal</keyword>
<evidence type="ECO:0000313" key="6">
    <source>
        <dbReference type="EMBL" id="MBB5273355.1"/>
    </source>
</evidence>
<dbReference type="PROSITE" id="PS51257">
    <property type="entry name" value="PROKAR_LIPOPROTEIN"/>
    <property type="match status" value="1"/>
</dbReference>
<evidence type="ECO:0000259" key="4">
    <source>
        <dbReference type="Pfam" id="PF25954"/>
    </source>
</evidence>
<reference evidence="6 7" key="1">
    <citation type="submission" date="2020-08" db="EMBL/GenBank/DDBJ databases">
        <title>Genomic Encyclopedia of Type Strains, Phase IV (KMG-IV): sequencing the most valuable type-strain genomes for metagenomic binning, comparative biology and taxonomic classification.</title>
        <authorList>
            <person name="Goeker M."/>
        </authorList>
    </citation>
    <scope>NUCLEOTIDE SEQUENCE [LARGE SCALE GENOMIC DNA]</scope>
    <source>
        <strain evidence="6 7">DSM 29781</strain>
    </source>
</reference>
<feature type="domain" description="CzcB-like barrel-sandwich hybrid" evidence="5">
    <location>
        <begin position="77"/>
        <end position="228"/>
    </location>
</feature>
<evidence type="ECO:0000259" key="5">
    <source>
        <dbReference type="Pfam" id="PF25973"/>
    </source>
</evidence>
<dbReference type="Gene3D" id="2.40.420.20">
    <property type="match status" value="1"/>
</dbReference>
<dbReference type="GO" id="GO:0016020">
    <property type="term" value="C:membrane"/>
    <property type="evidence" value="ECO:0007669"/>
    <property type="project" value="InterPro"/>
</dbReference>
<evidence type="ECO:0000256" key="3">
    <source>
        <dbReference type="SAM" id="SignalP"/>
    </source>
</evidence>
<dbReference type="InterPro" id="IPR058792">
    <property type="entry name" value="Beta-barrel_RND_2"/>
</dbReference>
<protein>
    <submittedName>
        <fullName evidence="6">Cobalt-zinc-cadmium efflux system membrane fusion protein</fullName>
    </submittedName>
</protein>
<feature type="chain" id="PRO_5030752303" evidence="3">
    <location>
        <begin position="26"/>
        <end position="385"/>
    </location>
</feature>
<sequence>MTIQGIRPLLLAAALLGLTACGERAAPPSAASAARPDPMEIALDDSTRSRVSTAAVGTSTVMETVRIAGRIEVNQYRTARIGAPITGRISQIDAELGQRVRAGQVLAEINSPELAQAQLAFLRANSQQQQLTRAVERAQLLLAADVIGSAELQRRQTELTVFSAEKRAVSDQLRALGLSRERIRRLEETGQIQQTASITATLSGTLIDRQVAQGQVVSPSDVLFVVSDLGSVWAVAEVPEQDARFVTRGQKVRLEVPALDNQQLEASVQYVADIVDPQTRTVRVGAVLENRDQRLKPSMLMTMLVQGRSSERQVVPSSAVVRENDVDHVFVLVRDDAFRLTPVTLEPERDGVRPLARPLPEGARIAIDGAFHLNNARMQRALAGN</sequence>
<evidence type="ECO:0000256" key="1">
    <source>
        <dbReference type="ARBA" id="ARBA00009477"/>
    </source>
</evidence>
<evidence type="ECO:0000256" key="2">
    <source>
        <dbReference type="ARBA" id="ARBA00022448"/>
    </source>
</evidence>
<keyword evidence="2" id="KW-0813">Transport</keyword>
<proteinExistence type="inferred from homology"/>
<dbReference type="InterPro" id="IPR006143">
    <property type="entry name" value="RND_pump_MFP"/>
</dbReference>
<dbReference type="Pfam" id="PF25973">
    <property type="entry name" value="BSH_CzcB"/>
    <property type="match status" value="1"/>
</dbReference>
<evidence type="ECO:0000313" key="7">
    <source>
        <dbReference type="Proteomes" id="UP000532440"/>
    </source>
</evidence>
<dbReference type="Proteomes" id="UP000532440">
    <property type="component" value="Unassembled WGS sequence"/>
</dbReference>
<feature type="signal peptide" evidence="3">
    <location>
        <begin position="1"/>
        <end position="25"/>
    </location>
</feature>
<dbReference type="Pfam" id="PF25954">
    <property type="entry name" value="Beta-barrel_RND_2"/>
    <property type="match status" value="1"/>
</dbReference>
<organism evidence="6 7">
    <name type="scientific">Quisquiliibacterium transsilvanicum</name>
    <dbReference type="NCBI Taxonomy" id="1549638"/>
    <lineage>
        <taxon>Bacteria</taxon>
        <taxon>Pseudomonadati</taxon>
        <taxon>Pseudomonadota</taxon>
        <taxon>Betaproteobacteria</taxon>
        <taxon>Burkholderiales</taxon>
        <taxon>Burkholderiaceae</taxon>
        <taxon>Quisquiliibacterium</taxon>
    </lineage>
</organism>
<dbReference type="SUPFAM" id="SSF111369">
    <property type="entry name" value="HlyD-like secretion proteins"/>
    <property type="match status" value="1"/>
</dbReference>
<dbReference type="Gene3D" id="2.40.50.100">
    <property type="match status" value="1"/>
</dbReference>
<feature type="domain" description="CusB-like beta-barrel" evidence="4">
    <location>
        <begin position="231"/>
        <end position="307"/>
    </location>
</feature>
<dbReference type="Gene3D" id="2.40.30.170">
    <property type="match status" value="1"/>
</dbReference>
<dbReference type="AlphaFoldDB" id="A0A7W8MAH0"/>
<dbReference type="PANTHER" id="PTHR30097">
    <property type="entry name" value="CATION EFFLUX SYSTEM PROTEIN CUSB"/>
    <property type="match status" value="1"/>
</dbReference>
<name>A0A7W8MAH0_9BURK</name>
<dbReference type="NCBIfam" id="TIGR01730">
    <property type="entry name" value="RND_mfp"/>
    <property type="match status" value="1"/>
</dbReference>
<dbReference type="PANTHER" id="PTHR30097:SF16">
    <property type="entry name" value="CATION EFFLUX SYSTEM (CZCB-LIKE)"/>
    <property type="match status" value="1"/>
</dbReference>
<dbReference type="InterPro" id="IPR058647">
    <property type="entry name" value="BSH_CzcB-like"/>
</dbReference>
<dbReference type="InterPro" id="IPR051909">
    <property type="entry name" value="MFP_Cation_Efflux"/>
</dbReference>